<gene>
    <name evidence="9" type="ORF">FPZ12_026995</name>
</gene>
<dbReference type="CDD" id="cd06261">
    <property type="entry name" value="TM_PBP2"/>
    <property type="match status" value="1"/>
</dbReference>
<dbReference type="InterPro" id="IPR000515">
    <property type="entry name" value="MetI-like"/>
</dbReference>
<feature type="transmembrane region" description="Helical" evidence="7">
    <location>
        <begin position="71"/>
        <end position="93"/>
    </location>
</feature>
<evidence type="ECO:0000256" key="3">
    <source>
        <dbReference type="ARBA" id="ARBA00022475"/>
    </source>
</evidence>
<keyword evidence="6 7" id="KW-0472">Membrane</keyword>
<keyword evidence="4 7" id="KW-0812">Transmembrane</keyword>
<dbReference type="InterPro" id="IPR035906">
    <property type="entry name" value="MetI-like_sf"/>
</dbReference>
<dbReference type="PANTHER" id="PTHR30151:SF38">
    <property type="entry name" value="ALIPHATIC SULFONATES TRANSPORT PERMEASE PROTEIN SSUC-RELATED"/>
    <property type="match status" value="1"/>
</dbReference>
<dbReference type="EMBL" id="VMNW02000047">
    <property type="protein sequence ID" value="KAA9156713.1"/>
    <property type="molecule type" value="Genomic_DNA"/>
</dbReference>
<comment type="subcellular location">
    <subcellularLocation>
        <location evidence="1 7">Cell membrane</location>
        <topology evidence="1 7">Multi-pass membrane protein</topology>
    </subcellularLocation>
</comment>
<comment type="caution">
    <text evidence="9">The sequence shown here is derived from an EMBL/GenBank/DDBJ whole genome shotgun (WGS) entry which is preliminary data.</text>
</comment>
<name>A0A5N0UWR5_9PSEU</name>
<feature type="transmembrane region" description="Helical" evidence="7">
    <location>
        <begin position="37"/>
        <end position="59"/>
    </location>
</feature>
<dbReference type="PROSITE" id="PS50928">
    <property type="entry name" value="ABC_TM1"/>
    <property type="match status" value="1"/>
</dbReference>
<dbReference type="AlphaFoldDB" id="A0A5N0UWR5"/>
<keyword evidence="2 7" id="KW-0813">Transport</keyword>
<dbReference type="SUPFAM" id="SSF161098">
    <property type="entry name" value="MetI-like"/>
    <property type="match status" value="1"/>
</dbReference>
<evidence type="ECO:0000256" key="1">
    <source>
        <dbReference type="ARBA" id="ARBA00004651"/>
    </source>
</evidence>
<evidence type="ECO:0000313" key="10">
    <source>
        <dbReference type="Proteomes" id="UP000319769"/>
    </source>
</evidence>
<dbReference type="GO" id="GO:0005886">
    <property type="term" value="C:plasma membrane"/>
    <property type="evidence" value="ECO:0007669"/>
    <property type="project" value="UniProtKB-SubCell"/>
</dbReference>
<feature type="domain" description="ABC transmembrane type-1" evidence="8">
    <location>
        <begin position="33"/>
        <end position="213"/>
    </location>
</feature>
<dbReference type="GO" id="GO:0055085">
    <property type="term" value="P:transmembrane transport"/>
    <property type="evidence" value="ECO:0007669"/>
    <property type="project" value="InterPro"/>
</dbReference>
<dbReference type="Gene3D" id="1.10.3720.10">
    <property type="entry name" value="MetI-like"/>
    <property type="match status" value="1"/>
</dbReference>
<dbReference type="OrthoDB" id="3173654at2"/>
<evidence type="ECO:0000256" key="4">
    <source>
        <dbReference type="ARBA" id="ARBA00022692"/>
    </source>
</evidence>
<proteinExistence type="inferred from homology"/>
<evidence type="ECO:0000256" key="7">
    <source>
        <dbReference type="RuleBase" id="RU363032"/>
    </source>
</evidence>
<organism evidence="9 10">
    <name type="scientific">Amycolatopsis acidicola</name>
    <dbReference type="NCBI Taxonomy" id="2596893"/>
    <lineage>
        <taxon>Bacteria</taxon>
        <taxon>Bacillati</taxon>
        <taxon>Actinomycetota</taxon>
        <taxon>Actinomycetes</taxon>
        <taxon>Pseudonocardiales</taxon>
        <taxon>Pseudonocardiaceae</taxon>
        <taxon>Amycolatopsis</taxon>
    </lineage>
</organism>
<sequence>MATSLDNLLVPDLGEIAKAVGDTVSSGLFLPELGVTLLRVALGFALGFAVSLVVGIGMGRNPVVRRFFEPAVLLGLTVPSLVWALLCVIWFGVGLANPVIAVALSAAPALTLNIYQGITSISGDLIEMTHVYRFPLGRRLRYLWLPAVQPALFSGARIGLSLSWKVIVLVEVFGMSSGVGYQLNNEFGAQNVAGVLAWTLLFGVVMAILEYGVLQGLERYFTRWRKASSV</sequence>
<reference evidence="9" key="1">
    <citation type="submission" date="2019-09" db="EMBL/GenBank/DDBJ databases">
        <authorList>
            <person name="Teo W.F.A."/>
            <person name="Duangmal K."/>
        </authorList>
    </citation>
    <scope>NUCLEOTIDE SEQUENCE [LARGE SCALE GENOMIC DNA]</scope>
    <source>
        <strain evidence="9">K81G1</strain>
    </source>
</reference>
<accession>A0A5N0UWR5</accession>
<protein>
    <submittedName>
        <fullName evidence="9">ABC transporter permease subunit</fullName>
    </submittedName>
</protein>
<keyword evidence="3" id="KW-1003">Cell membrane</keyword>
<feature type="transmembrane region" description="Helical" evidence="7">
    <location>
        <begin position="99"/>
        <end position="121"/>
    </location>
</feature>
<comment type="similarity">
    <text evidence="7">Belongs to the binding-protein-dependent transport system permease family.</text>
</comment>
<keyword evidence="5 7" id="KW-1133">Transmembrane helix</keyword>
<dbReference type="Proteomes" id="UP000319769">
    <property type="component" value="Unassembled WGS sequence"/>
</dbReference>
<feature type="transmembrane region" description="Helical" evidence="7">
    <location>
        <begin position="142"/>
        <end position="160"/>
    </location>
</feature>
<evidence type="ECO:0000313" key="9">
    <source>
        <dbReference type="EMBL" id="KAA9156713.1"/>
    </source>
</evidence>
<feature type="transmembrane region" description="Helical" evidence="7">
    <location>
        <begin position="195"/>
        <end position="214"/>
    </location>
</feature>
<evidence type="ECO:0000256" key="2">
    <source>
        <dbReference type="ARBA" id="ARBA00022448"/>
    </source>
</evidence>
<dbReference type="Pfam" id="PF00528">
    <property type="entry name" value="BPD_transp_1"/>
    <property type="match status" value="1"/>
</dbReference>
<keyword evidence="10" id="KW-1185">Reference proteome</keyword>
<evidence type="ECO:0000259" key="8">
    <source>
        <dbReference type="PROSITE" id="PS50928"/>
    </source>
</evidence>
<evidence type="ECO:0000256" key="6">
    <source>
        <dbReference type="ARBA" id="ARBA00023136"/>
    </source>
</evidence>
<evidence type="ECO:0000256" key="5">
    <source>
        <dbReference type="ARBA" id="ARBA00022989"/>
    </source>
</evidence>
<dbReference type="PANTHER" id="PTHR30151">
    <property type="entry name" value="ALKANE SULFONATE ABC TRANSPORTER-RELATED, MEMBRANE SUBUNIT"/>
    <property type="match status" value="1"/>
</dbReference>